<dbReference type="Proteomes" id="UP000036406">
    <property type="component" value="Chromosome"/>
</dbReference>
<sequence>MKSLLTGTLCALAACGLMNSASAQETSFTFNGPAKIAMLYISPRNDGGWTQAFDEARQRLETDIDLKIQYVESVPETASAIRPTVERLIQRGSNIIIGTAFGYSDTFKELAEKYPEVAFLNGSGTTNSDNLVSFYGRTYESQYLCGMAAGAASKTGKLGFVAANPFGQVNWTVNAFAMGAQEINSDATVTVIYTGAWNDPVKERAAATALIDQGADVIGQHVDSPTPQIVAQERGVHGTGHHRDMSEFAPEATVCSSVWVWDRFLAPELKKIMAGNWKPTKHGALLSMEQGGTDIACCGKAVSEENEAKIMAQRDELLKGEKLIYAGPLFDRDGNEKLAAGESLSDGDLWSMDWFVAGVINQQ</sequence>
<dbReference type="Gene3D" id="3.40.50.2300">
    <property type="match status" value="2"/>
</dbReference>
<feature type="signal peptide" evidence="2">
    <location>
        <begin position="1"/>
        <end position="23"/>
    </location>
</feature>
<accession>A0A0H4I4I8</accession>
<dbReference type="PANTHER" id="PTHR43208">
    <property type="entry name" value="ABC TRANSPORTER SUBSTRATE-BINDING PROTEIN"/>
    <property type="match status" value="1"/>
</dbReference>
<dbReference type="InterPro" id="IPR003760">
    <property type="entry name" value="PnrA-like"/>
</dbReference>
<reference evidence="4 5" key="1">
    <citation type="submission" date="2015-05" db="EMBL/GenBank/DDBJ databases">
        <title>Complete genome of Marinobacter psychrophilus strain 20041T isolated from sea-ice of the Canadian Basin.</title>
        <authorList>
            <person name="Song L."/>
            <person name="Ren L."/>
            <person name="Yu Y."/>
            <person name="Wang X."/>
        </authorList>
    </citation>
    <scope>NUCLEOTIDE SEQUENCE [LARGE SCALE GENOMIC DNA]</scope>
    <source>
        <strain evidence="4 5">20041</strain>
    </source>
</reference>
<dbReference type="PATRIC" id="fig|330734.3.peg.2015"/>
<keyword evidence="1 2" id="KW-0732">Signal</keyword>
<dbReference type="PANTHER" id="PTHR43208:SF1">
    <property type="entry name" value="ABC TRANSPORTER SUBSTRATE-BINDING PROTEIN"/>
    <property type="match status" value="1"/>
</dbReference>
<protein>
    <submittedName>
        <fullName evidence="4">Bis(5'-nucleosyl)-tetraphosphatase</fullName>
    </submittedName>
</protein>
<dbReference type="RefSeq" id="WP_048385652.1">
    <property type="nucleotide sequence ID" value="NZ_CP011494.1"/>
</dbReference>
<dbReference type="KEGG" id="mpq:ABA45_09580"/>
<organism evidence="4 5">
    <name type="scientific">Marinobacter psychrophilus</name>
    <dbReference type="NCBI Taxonomy" id="330734"/>
    <lineage>
        <taxon>Bacteria</taxon>
        <taxon>Pseudomonadati</taxon>
        <taxon>Pseudomonadota</taxon>
        <taxon>Gammaproteobacteria</taxon>
        <taxon>Pseudomonadales</taxon>
        <taxon>Marinobacteraceae</taxon>
        <taxon>Marinobacter</taxon>
    </lineage>
</organism>
<evidence type="ECO:0000313" key="5">
    <source>
        <dbReference type="Proteomes" id="UP000036406"/>
    </source>
</evidence>
<name>A0A0H4I4I8_9GAMM</name>
<dbReference type="CDD" id="cd19963">
    <property type="entry name" value="PBP1_BMP-like"/>
    <property type="match status" value="1"/>
</dbReference>
<dbReference type="InterPro" id="IPR052910">
    <property type="entry name" value="ABC-Purine-Binding"/>
</dbReference>
<dbReference type="AlphaFoldDB" id="A0A0H4I4I8"/>
<feature type="domain" description="ABC transporter substrate-binding protein PnrA-like" evidence="3">
    <location>
        <begin position="35"/>
        <end position="278"/>
    </location>
</feature>
<evidence type="ECO:0000259" key="3">
    <source>
        <dbReference type="Pfam" id="PF02608"/>
    </source>
</evidence>
<feature type="chain" id="PRO_5005206071" evidence="2">
    <location>
        <begin position="24"/>
        <end position="363"/>
    </location>
</feature>
<proteinExistence type="predicted"/>
<evidence type="ECO:0000256" key="1">
    <source>
        <dbReference type="ARBA" id="ARBA00022729"/>
    </source>
</evidence>
<evidence type="ECO:0000313" key="4">
    <source>
        <dbReference type="EMBL" id="AKO52625.1"/>
    </source>
</evidence>
<dbReference type="GO" id="GO:0005886">
    <property type="term" value="C:plasma membrane"/>
    <property type="evidence" value="ECO:0007669"/>
    <property type="project" value="InterPro"/>
</dbReference>
<keyword evidence="5" id="KW-1185">Reference proteome</keyword>
<gene>
    <name evidence="4" type="ORF">ABA45_09580</name>
</gene>
<dbReference type="Pfam" id="PF02608">
    <property type="entry name" value="Bmp"/>
    <property type="match status" value="1"/>
</dbReference>
<dbReference type="PROSITE" id="PS51257">
    <property type="entry name" value="PROKAR_LIPOPROTEIN"/>
    <property type="match status" value="1"/>
</dbReference>
<dbReference type="STRING" id="330734.ABA45_09580"/>
<evidence type="ECO:0000256" key="2">
    <source>
        <dbReference type="SAM" id="SignalP"/>
    </source>
</evidence>
<dbReference type="EMBL" id="CP011494">
    <property type="protein sequence ID" value="AKO52625.1"/>
    <property type="molecule type" value="Genomic_DNA"/>
</dbReference>